<evidence type="ECO:0000256" key="5">
    <source>
        <dbReference type="ARBA" id="ARBA00023242"/>
    </source>
</evidence>
<dbReference type="InterPro" id="IPR015495">
    <property type="entry name" value="Myb_TF_plants"/>
</dbReference>
<organism evidence="9 10">
    <name type="scientific">Vanilla planifolia</name>
    <name type="common">Vanilla</name>
    <dbReference type="NCBI Taxonomy" id="51239"/>
    <lineage>
        <taxon>Eukaryota</taxon>
        <taxon>Viridiplantae</taxon>
        <taxon>Streptophyta</taxon>
        <taxon>Embryophyta</taxon>
        <taxon>Tracheophyta</taxon>
        <taxon>Spermatophyta</taxon>
        <taxon>Magnoliopsida</taxon>
        <taxon>Liliopsida</taxon>
        <taxon>Asparagales</taxon>
        <taxon>Orchidaceae</taxon>
        <taxon>Vanilloideae</taxon>
        <taxon>Vanilleae</taxon>
        <taxon>Vanilla</taxon>
    </lineage>
</organism>
<dbReference type="CDD" id="cd00167">
    <property type="entry name" value="SANT"/>
    <property type="match status" value="2"/>
</dbReference>
<keyword evidence="3" id="KW-0238">DNA-binding</keyword>
<dbReference type="PROSITE" id="PS51294">
    <property type="entry name" value="HTH_MYB"/>
    <property type="match status" value="2"/>
</dbReference>
<dbReference type="GO" id="GO:0005634">
    <property type="term" value="C:nucleus"/>
    <property type="evidence" value="ECO:0007669"/>
    <property type="project" value="UniProtKB-SubCell"/>
</dbReference>
<dbReference type="GO" id="GO:0003677">
    <property type="term" value="F:DNA binding"/>
    <property type="evidence" value="ECO:0007669"/>
    <property type="project" value="UniProtKB-KW"/>
</dbReference>
<protein>
    <submittedName>
        <fullName evidence="9">Uncharacterized protein</fullName>
    </submittedName>
</protein>
<accession>A0A835RMG8</accession>
<name>A0A835RMG8_VANPL</name>
<dbReference type="Gene3D" id="1.10.10.60">
    <property type="entry name" value="Homeodomain-like"/>
    <property type="match status" value="2"/>
</dbReference>
<evidence type="ECO:0000259" key="8">
    <source>
        <dbReference type="PROSITE" id="PS51294"/>
    </source>
</evidence>
<dbReference type="Pfam" id="PF00249">
    <property type="entry name" value="Myb_DNA-binding"/>
    <property type="match status" value="2"/>
</dbReference>
<dbReference type="SUPFAM" id="SSF46689">
    <property type="entry name" value="Homeodomain-like"/>
    <property type="match status" value="1"/>
</dbReference>
<comment type="caution">
    <text evidence="9">The sequence shown here is derived from an EMBL/GenBank/DDBJ whole genome shotgun (WGS) entry which is preliminary data.</text>
</comment>
<feature type="domain" description="Myb-like" evidence="7">
    <location>
        <begin position="62"/>
        <end position="112"/>
    </location>
</feature>
<keyword evidence="5" id="KW-0539">Nucleus</keyword>
<keyword evidence="4" id="KW-0804">Transcription</keyword>
<evidence type="ECO:0000256" key="3">
    <source>
        <dbReference type="ARBA" id="ARBA00023125"/>
    </source>
</evidence>
<evidence type="ECO:0000313" key="10">
    <source>
        <dbReference type="Proteomes" id="UP000636800"/>
    </source>
</evidence>
<feature type="domain" description="HTH myb-type" evidence="8">
    <location>
        <begin position="62"/>
        <end position="116"/>
    </location>
</feature>
<sequence length="228" mass="26016">MGKEPCCEKLALKKGRWTTEEDEILAKYIAENGEGSWKSLPKNAGLLRCAKSCRLRWLNYLRGGIKRGKMSKEEDEIIIKLQTSVGNRWSFIARHLPGRTDNDIKNYWNSHLSRRLHRFRRKGDGEVVIVDLGTVPGGHKRGARPLNKTSSEPTNPENASHAESRCRVEVEEPERHKSAVAEVEDEKMLCSELERVEAMLWDDDETPYDVRAVDGCNLEKSISSWLLS</sequence>
<evidence type="ECO:0000256" key="1">
    <source>
        <dbReference type="ARBA" id="ARBA00004123"/>
    </source>
</evidence>
<feature type="compositionally biased region" description="Basic and acidic residues" evidence="6">
    <location>
        <begin position="160"/>
        <end position="177"/>
    </location>
</feature>
<feature type="region of interest" description="Disordered" evidence="6">
    <location>
        <begin position="136"/>
        <end position="177"/>
    </location>
</feature>
<dbReference type="SMART" id="SM00717">
    <property type="entry name" value="SANT"/>
    <property type="match status" value="2"/>
</dbReference>
<feature type="domain" description="HTH myb-type" evidence="8">
    <location>
        <begin position="12"/>
        <end position="61"/>
    </location>
</feature>
<dbReference type="InterPro" id="IPR001005">
    <property type="entry name" value="SANT/Myb"/>
</dbReference>
<dbReference type="FunFam" id="1.10.10.60:FF:000121">
    <property type="entry name" value="Myb transcription factor"/>
    <property type="match status" value="1"/>
</dbReference>
<dbReference type="EMBL" id="JADCNL010000002">
    <property type="protein sequence ID" value="KAG0491521.1"/>
    <property type="molecule type" value="Genomic_DNA"/>
</dbReference>
<feature type="domain" description="Myb-like" evidence="7">
    <location>
        <begin position="9"/>
        <end position="61"/>
    </location>
</feature>
<evidence type="ECO:0000256" key="6">
    <source>
        <dbReference type="SAM" id="MobiDB-lite"/>
    </source>
</evidence>
<dbReference type="OrthoDB" id="198857at2759"/>
<feature type="compositionally biased region" description="Polar residues" evidence="6">
    <location>
        <begin position="147"/>
        <end position="158"/>
    </location>
</feature>
<evidence type="ECO:0000256" key="2">
    <source>
        <dbReference type="ARBA" id="ARBA00023015"/>
    </source>
</evidence>
<dbReference type="Proteomes" id="UP000636800">
    <property type="component" value="Chromosome 2"/>
</dbReference>
<dbReference type="PROSITE" id="PS50090">
    <property type="entry name" value="MYB_LIKE"/>
    <property type="match status" value="2"/>
</dbReference>
<dbReference type="PANTHER" id="PTHR47999">
    <property type="entry name" value="TRANSCRIPTION FACTOR MYB8-RELATED-RELATED"/>
    <property type="match status" value="1"/>
</dbReference>
<evidence type="ECO:0000256" key="4">
    <source>
        <dbReference type="ARBA" id="ARBA00023163"/>
    </source>
</evidence>
<evidence type="ECO:0000313" key="9">
    <source>
        <dbReference type="EMBL" id="KAG0491521.1"/>
    </source>
</evidence>
<proteinExistence type="predicted"/>
<gene>
    <name evidence="9" type="ORF">HPP92_004919</name>
</gene>
<comment type="subcellular location">
    <subcellularLocation>
        <location evidence="1">Nucleus</location>
    </subcellularLocation>
</comment>
<dbReference type="InterPro" id="IPR009057">
    <property type="entry name" value="Homeodomain-like_sf"/>
</dbReference>
<evidence type="ECO:0000259" key="7">
    <source>
        <dbReference type="PROSITE" id="PS50090"/>
    </source>
</evidence>
<keyword evidence="2" id="KW-0805">Transcription regulation</keyword>
<dbReference type="PANTHER" id="PTHR47999:SF6">
    <property type="entry name" value="MYB-RELATED PROTEIN P"/>
    <property type="match status" value="1"/>
</dbReference>
<dbReference type="InterPro" id="IPR017930">
    <property type="entry name" value="Myb_dom"/>
</dbReference>
<keyword evidence="10" id="KW-1185">Reference proteome</keyword>
<dbReference type="AlphaFoldDB" id="A0A835RMG8"/>
<reference evidence="9 10" key="1">
    <citation type="journal article" date="2020" name="Nat. Food">
        <title>A phased Vanilla planifolia genome enables genetic improvement of flavour and production.</title>
        <authorList>
            <person name="Hasing T."/>
            <person name="Tang H."/>
            <person name="Brym M."/>
            <person name="Khazi F."/>
            <person name="Huang T."/>
            <person name="Chambers A.H."/>
        </authorList>
    </citation>
    <scope>NUCLEOTIDE SEQUENCE [LARGE SCALE GENOMIC DNA]</scope>
    <source>
        <tissue evidence="9">Leaf</tissue>
    </source>
</reference>